<gene>
    <name evidence="1" type="ORF">SALB_01647</name>
</gene>
<protein>
    <submittedName>
        <fullName evidence="1">Uncharacterized protein</fullName>
    </submittedName>
</protein>
<comment type="caution">
    <text evidence="1">The sequence shown here is derived from an EMBL/GenBank/DDBJ whole genome shotgun (WGS) entry which is preliminary data.</text>
</comment>
<evidence type="ECO:0000313" key="1">
    <source>
        <dbReference type="EMBL" id="GCB88974.1"/>
    </source>
</evidence>
<organism evidence="1 2">
    <name type="scientific">Streptomyces noursei</name>
    <name type="common">Streptomyces albulus</name>
    <dbReference type="NCBI Taxonomy" id="1971"/>
    <lineage>
        <taxon>Bacteria</taxon>
        <taxon>Bacillati</taxon>
        <taxon>Actinomycetota</taxon>
        <taxon>Actinomycetes</taxon>
        <taxon>Kitasatosporales</taxon>
        <taxon>Streptomycetaceae</taxon>
        <taxon>Streptomyces</taxon>
    </lineage>
</organism>
<dbReference type="AlphaFoldDB" id="A0A401QUA2"/>
<proteinExistence type="predicted"/>
<sequence>MSSYPDPSFTGAATCDLCHYRRPAIDAPPVAVRQPAGPQRRQVRLCAPCGEDRPGRRRRELIEEDFSWQAMSRQAHDLADAYTAGRWLPYEDEHRWALGLARTYWTRAALEAALGDPNPYLRAGRLVRVVEPLPRVLAVVGPGDRALRPVQALLDTLAVRSARS</sequence>
<dbReference type="RefSeq" id="WP_232817011.1">
    <property type="nucleotide sequence ID" value="NZ_BHXC01000006.1"/>
</dbReference>
<dbReference type="EMBL" id="BHXC01000006">
    <property type="protein sequence ID" value="GCB88974.1"/>
    <property type="molecule type" value="Genomic_DNA"/>
</dbReference>
<reference evidence="1 2" key="1">
    <citation type="journal article" date="2019" name="Microbiol. Resour. Announc.">
        <title>Draft Genome Sequence of the Most Traditional epsilon-Poly-l-Lysine Producer, Streptomyces albulus NBRC14147.</title>
        <authorList>
            <person name="Yamanaka K."/>
            <person name="Hamano Y."/>
        </authorList>
    </citation>
    <scope>NUCLEOTIDE SEQUENCE [LARGE SCALE GENOMIC DNA]</scope>
    <source>
        <strain evidence="1 2">NBRC 14147</strain>
    </source>
</reference>
<name>A0A401QUA2_STRNR</name>
<evidence type="ECO:0000313" key="2">
    <source>
        <dbReference type="Proteomes" id="UP000288351"/>
    </source>
</evidence>
<accession>A0A401QUA2</accession>
<dbReference type="Proteomes" id="UP000288351">
    <property type="component" value="Unassembled WGS sequence"/>
</dbReference>